<sequence>MKMLIPFRAAMLATFAGAAFSLPVLAQADDYDAGYYDPARACHSRDKNARLTGGLIGAVVGGVIGSQVSGHGAREEGTAIGAVVGGLAGAGIGDQSVDCDKRGRRVYYNGTGYNSHYNGYRRPISGPYRSGYGYTNGYGYNNGYRTTGYRYGRPVYRSVRDRDDYHYDNRHGYNDR</sequence>
<feature type="signal peptide" evidence="1">
    <location>
        <begin position="1"/>
        <end position="26"/>
    </location>
</feature>
<feature type="domain" description="Glycine zipper" evidence="2">
    <location>
        <begin position="53"/>
        <end position="95"/>
    </location>
</feature>
<gene>
    <name evidence="3" type="ORF">ENK01_02305</name>
</gene>
<accession>A0A7V5NXC5</accession>
<dbReference type="InterPro" id="IPR039567">
    <property type="entry name" value="Gly-zipper"/>
</dbReference>
<reference evidence="3" key="1">
    <citation type="journal article" date="2020" name="mSystems">
        <title>Genome- and Community-Level Interaction Insights into Carbon Utilization and Element Cycling Functions of Hydrothermarchaeota in Hydrothermal Sediment.</title>
        <authorList>
            <person name="Zhou Z."/>
            <person name="Liu Y."/>
            <person name="Xu W."/>
            <person name="Pan J."/>
            <person name="Luo Z.H."/>
            <person name="Li M."/>
        </authorList>
    </citation>
    <scope>NUCLEOTIDE SEQUENCE [LARGE SCALE GENOMIC DNA]</scope>
    <source>
        <strain evidence="3">HyVt-538</strain>
    </source>
</reference>
<dbReference type="EMBL" id="DROP01000156">
    <property type="protein sequence ID" value="HHI88761.1"/>
    <property type="molecule type" value="Genomic_DNA"/>
</dbReference>
<dbReference type="GO" id="GO:0009279">
    <property type="term" value="C:cell outer membrane"/>
    <property type="evidence" value="ECO:0007669"/>
    <property type="project" value="UniProtKB-SubCell"/>
</dbReference>
<proteinExistence type="predicted"/>
<keyword evidence="1" id="KW-0732">Signal</keyword>
<organism evidence="3">
    <name type="scientific">Hellea balneolensis</name>
    <dbReference type="NCBI Taxonomy" id="287478"/>
    <lineage>
        <taxon>Bacteria</taxon>
        <taxon>Pseudomonadati</taxon>
        <taxon>Pseudomonadota</taxon>
        <taxon>Alphaproteobacteria</taxon>
        <taxon>Maricaulales</taxon>
        <taxon>Robiginitomaculaceae</taxon>
        <taxon>Hellea</taxon>
    </lineage>
</organism>
<feature type="chain" id="PRO_5030791082" evidence="1">
    <location>
        <begin position="27"/>
        <end position="176"/>
    </location>
</feature>
<protein>
    <submittedName>
        <fullName evidence="3">Glycine zipper 2TM domain-containing protein</fullName>
    </submittedName>
</protein>
<feature type="non-terminal residue" evidence="3">
    <location>
        <position position="176"/>
    </location>
</feature>
<comment type="caution">
    <text evidence="3">The sequence shown here is derived from an EMBL/GenBank/DDBJ whole genome shotgun (WGS) entry which is preliminary data.</text>
</comment>
<dbReference type="AlphaFoldDB" id="A0A7V5NXC5"/>
<evidence type="ECO:0000256" key="1">
    <source>
        <dbReference type="SAM" id="SignalP"/>
    </source>
</evidence>
<name>A0A7V5NXC5_9PROT</name>
<evidence type="ECO:0000259" key="2">
    <source>
        <dbReference type="Pfam" id="PF13488"/>
    </source>
</evidence>
<dbReference type="Pfam" id="PF13488">
    <property type="entry name" value="Gly-zipper_Omp"/>
    <property type="match status" value="1"/>
</dbReference>
<evidence type="ECO:0000313" key="3">
    <source>
        <dbReference type="EMBL" id="HHI88761.1"/>
    </source>
</evidence>
<dbReference type="Proteomes" id="UP000885806">
    <property type="component" value="Unassembled WGS sequence"/>
</dbReference>